<feature type="region of interest" description="Disordered" evidence="1">
    <location>
        <begin position="107"/>
        <end position="186"/>
    </location>
</feature>
<gene>
    <name evidence="3" type="ORF">R3Q16_10475</name>
</gene>
<dbReference type="PROSITE" id="PS50943">
    <property type="entry name" value="HTH_CROC1"/>
    <property type="match status" value="1"/>
</dbReference>
<evidence type="ECO:0000259" key="2">
    <source>
        <dbReference type="PROSITE" id="PS50943"/>
    </source>
</evidence>
<comment type="caution">
    <text evidence="3">The sequence shown here is derived from an EMBL/GenBank/DDBJ whole genome shotgun (WGS) entry which is preliminary data.</text>
</comment>
<dbReference type="SUPFAM" id="SSF47413">
    <property type="entry name" value="lambda repressor-like DNA-binding domains"/>
    <property type="match status" value="1"/>
</dbReference>
<dbReference type="SMART" id="SM00530">
    <property type="entry name" value="HTH_XRE"/>
    <property type="match status" value="1"/>
</dbReference>
<dbReference type="Proteomes" id="UP001185927">
    <property type="component" value="Unassembled WGS sequence"/>
</dbReference>
<dbReference type="EMBL" id="JAWLKB010000004">
    <property type="protein sequence ID" value="MDV6267027.1"/>
    <property type="molecule type" value="Genomic_DNA"/>
</dbReference>
<evidence type="ECO:0000313" key="3">
    <source>
        <dbReference type="EMBL" id="MDV6267027.1"/>
    </source>
</evidence>
<sequence>MNEFSSFIQEQLDIRGWKPSELATRSGLSRQHISKLLNDKRDHLGQMPEQKTMEGLTRAFEGVSMETVRDVAARALGTVADDRRQTALDLQHVSIDALLTEIKRRVQENEDTSTQGTQGDPSAHGEARNSGTPMKRTDPAPETVVAMRRAPRNRRNDVPIGLPAQSGDWPEQEPKRESSSVHPERD</sequence>
<proteinExistence type="predicted"/>
<keyword evidence="4" id="KW-1185">Reference proteome</keyword>
<organism evidence="3 4">
    <name type="scientific">Rhodococcus globerulus</name>
    <dbReference type="NCBI Taxonomy" id="33008"/>
    <lineage>
        <taxon>Bacteria</taxon>
        <taxon>Bacillati</taxon>
        <taxon>Actinomycetota</taxon>
        <taxon>Actinomycetes</taxon>
        <taxon>Mycobacteriales</taxon>
        <taxon>Nocardiaceae</taxon>
        <taxon>Rhodococcus</taxon>
    </lineage>
</organism>
<evidence type="ECO:0000256" key="1">
    <source>
        <dbReference type="SAM" id="MobiDB-lite"/>
    </source>
</evidence>
<dbReference type="InterPro" id="IPR001387">
    <property type="entry name" value="Cro/C1-type_HTH"/>
</dbReference>
<feature type="compositionally biased region" description="Basic and acidic residues" evidence="1">
    <location>
        <begin position="172"/>
        <end position="186"/>
    </location>
</feature>
<accession>A0ABU4BS27</accession>
<dbReference type="CDD" id="cd00093">
    <property type="entry name" value="HTH_XRE"/>
    <property type="match status" value="1"/>
</dbReference>
<protein>
    <submittedName>
        <fullName evidence="3">Helix-turn-helix transcriptional regulator</fullName>
    </submittedName>
</protein>
<dbReference type="RefSeq" id="WP_317541237.1">
    <property type="nucleotide sequence ID" value="NZ_JAWLKB010000004.1"/>
</dbReference>
<dbReference type="Gene3D" id="1.10.260.40">
    <property type="entry name" value="lambda repressor-like DNA-binding domains"/>
    <property type="match status" value="1"/>
</dbReference>
<name>A0ABU4BS27_RHOGO</name>
<reference evidence="3 4" key="1">
    <citation type="submission" date="2023-10" db="EMBL/GenBank/DDBJ databases">
        <title>Development of a sustainable strategy for remediation of hydrocarbon-contaminated territories based on the waste exchange concept.</title>
        <authorList>
            <person name="Krivoruchko A."/>
        </authorList>
    </citation>
    <scope>NUCLEOTIDE SEQUENCE [LARGE SCALE GENOMIC DNA]</scope>
    <source>
        <strain evidence="3 4">IEGM 1203</strain>
    </source>
</reference>
<evidence type="ECO:0000313" key="4">
    <source>
        <dbReference type="Proteomes" id="UP001185927"/>
    </source>
</evidence>
<dbReference type="InterPro" id="IPR010982">
    <property type="entry name" value="Lambda_DNA-bd_dom_sf"/>
</dbReference>
<feature type="domain" description="HTH cro/C1-type" evidence="2">
    <location>
        <begin position="8"/>
        <end position="68"/>
    </location>
</feature>